<name>A0A1J5P760_9ZZZZ</name>
<reference evidence="2" key="1">
    <citation type="submission" date="2016-10" db="EMBL/GenBank/DDBJ databases">
        <title>Sequence of Gallionella enrichment culture.</title>
        <authorList>
            <person name="Poehlein A."/>
            <person name="Muehling M."/>
            <person name="Daniel R."/>
        </authorList>
    </citation>
    <scope>NUCLEOTIDE SEQUENCE</scope>
</reference>
<protein>
    <submittedName>
        <fullName evidence="2">Uncharacterized protein</fullName>
    </submittedName>
</protein>
<accession>A0A1J5P760</accession>
<sequence>MRFSGCLGSFSTFVTKLVWVPVCASPSALGSESATSYTPKSEKNSVLPW</sequence>
<evidence type="ECO:0000313" key="2">
    <source>
        <dbReference type="EMBL" id="OIQ63284.1"/>
    </source>
</evidence>
<feature type="compositionally biased region" description="Polar residues" evidence="1">
    <location>
        <begin position="28"/>
        <end position="39"/>
    </location>
</feature>
<gene>
    <name evidence="2" type="ORF">GALL_551750</name>
</gene>
<feature type="region of interest" description="Disordered" evidence="1">
    <location>
        <begin position="27"/>
        <end position="49"/>
    </location>
</feature>
<evidence type="ECO:0000256" key="1">
    <source>
        <dbReference type="SAM" id="MobiDB-lite"/>
    </source>
</evidence>
<proteinExistence type="predicted"/>
<dbReference type="AlphaFoldDB" id="A0A1J5P760"/>
<comment type="caution">
    <text evidence="2">The sequence shown here is derived from an EMBL/GenBank/DDBJ whole genome shotgun (WGS) entry which is preliminary data.</text>
</comment>
<organism evidence="2">
    <name type="scientific">mine drainage metagenome</name>
    <dbReference type="NCBI Taxonomy" id="410659"/>
    <lineage>
        <taxon>unclassified sequences</taxon>
        <taxon>metagenomes</taxon>
        <taxon>ecological metagenomes</taxon>
    </lineage>
</organism>
<dbReference type="EMBL" id="MLJW01009142">
    <property type="protein sequence ID" value="OIQ63284.1"/>
    <property type="molecule type" value="Genomic_DNA"/>
</dbReference>